<name>A0A2H1V8C0_SPOFR</name>
<protein>
    <submittedName>
        <fullName evidence="1">SFRICE_011202</fullName>
    </submittedName>
</protein>
<sequence length="122" mass="13799">MCKDSPFISKGGPLPYTGHNSRLLVLTEKFSKNRKKNSINLPGNRTRDPLFGSRSCDHYTTHNEAFDIDYGLRGVMDLIQYLVKAFHKKHALSVGEPCFGTNGPARPELYPALQKTDLQKKY</sequence>
<dbReference type="EMBL" id="ODYU01001018">
    <property type="protein sequence ID" value="SOQ36652.1"/>
    <property type="molecule type" value="Genomic_DNA"/>
</dbReference>
<proteinExistence type="predicted"/>
<evidence type="ECO:0000313" key="1">
    <source>
        <dbReference type="EMBL" id="SOQ36652.1"/>
    </source>
</evidence>
<accession>A0A2H1V8C0</accession>
<organism evidence="1">
    <name type="scientific">Spodoptera frugiperda</name>
    <name type="common">Fall armyworm</name>
    <dbReference type="NCBI Taxonomy" id="7108"/>
    <lineage>
        <taxon>Eukaryota</taxon>
        <taxon>Metazoa</taxon>
        <taxon>Ecdysozoa</taxon>
        <taxon>Arthropoda</taxon>
        <taxon>Hexapoda</taxon>
        <taxon>Insecta</taxon>
        <taxon>Pterygota</taxon>
        <taxon>Neoptera</taxon>
        <taxon>Endopterygota</taxon>
        <taxon>Lepidoptera</taxon>
        <taxon>Glossata</taxon>
        <taxon>Ditrysia</taxon>
        <taxon>Noctuoidea</taxon>
        <taxon>Noctuidae</taxon>
        <taxon>Amphipyrinae</taxon>
        <taxon>Spodoptera</taxon>
    </lineage>
</organism>
<reference evidence="1" key="1">
    <citation type="submission" date="2016-07" db="EMBL/GenBank/DDBJ databases">
        <authorList>
            <person name="Bretaudeau A."/>
        </authorList>
    </citation>
    <scope>NUCLEOTIDE SEQUENCE</scope>
    <source>
        <strain evidence="1">Rice</strain>
        <tissue evidence="1">Whole body</tissue>
    </source>
</reference>
<dbReference type="AlphaFoldDB" id="A0A2H1V8C0"/>
<gene>
    <name evidence="1" type="ORF">SFRICE_011202</name>
</gene>